<name>A0A226DNQ1_FOLCA</name>
<evidence type="ECO:0000313" key="2">
    <source>
        <dbReference type="EMBL" id="OXA46720.1"/>
    </source>
</evidence>
<protein>
    <submittedName>
        <fullName evidence="2">Uncharacterized protein</fullName>
    </submittedName>
</protein>
<comment type="caution">
    <text evidence="2">The sequence shown here is derived from an EMBL/GenBank/DDBJ whole genome shotgun (WGS) entry which is preliminary data.</text>
</comment>
<keyword evidence="1" id="KW-0472">Membrane</keyword>
<evidence type="ECO:0000256" key="1">
    <source>
        <dbReference type="SAM" id="Phobius"/>
    </source>
</evidence>
<feature type="transmembrane region" description="Helical" evidence="1">
    <location>
        <begin position="97"/>
        <end position="124"/>
    </location>
</feature>
<accession>A0A226DNQ1</accession>
<proteinExistence type="predicted"/>
<evidence type="ECO:0000313" key="3">
    <source>
        <dbReference type="Proteomes" id="UP000198287"/>
    </source>
</evidence>
<gene>
    <name evidence="2" type="ORF">Fcan01_18322</name>
</gene>
<dbReference type="AlphaFoldDB" id="A0A226DNQ1"/>
<keyword evidence="1" id="KW-1133">Transmembrane helix</keyword>
<dbReference type="Proteomes" id="UP000198287">
    <property type="component" value="Unassembled WGS sequence"/>
</dbReference>
<keyword evidence="1" id="KW-0812">Transmembrane</keyword>
<organism evidence="2 3">
    <name type="scientific">Folsomia candida</name>
    <name type="common">Springtail</name>
    <dbReference type="NCBI Taxonomy" id="158441"/>
    <lineage>
        <taxon>Eukaryota</taxon>
        <taxon>Metazoa</taxon>
        <taxon>Ecdysozoa</taxon>
        <taxon>Arthropoda</taxon>
        <taxon>Hexapoda</taxon>
        <taxon>Collembola</taxon>
        <taxon>Entomobryomorpha</taxon>
        <taxon>Isotomoidea</taxon>
        <taxon>Isotomidae</taxon>
        <taxon>Proisotominae</taxon>
        <taxon>Folsomia</taxon>
    </lineage>
</organism>
<dbReference type="EMBL" id="LNIX01000014">
    <property type="protein sequence ID" value="OXA46720.1"/>
    <property type="molecule type" value="Genomic_DNA"/>
</dbReference>
<keyword evidence="3" id="KW-1185">Reference proteome</keyword>
<reference evidence="2 3" key="1">
    <citation type="submission" date="2015-12" db="EMBL/GenBank/DDBJ databases">
        <title>The genome of Folsomia candida.</title>
        <authorList>
            <person name="Faddeeva A."/>
            <person name="Derks M.F."/>
            <person name="Anvar Y."/>
            <person name="Smit S."/>
            <person name="Van Straalen N."/>
            <person name="Roelofs D."/>
        </authorList>
    </citation>
    <scope>NUCLEOTIDE SEQUENCE [LARGE SCALE GENOMIC DNA]</scope>
    <source>
        <strain evidence="2 3">VU population</strain>
        <tissue evidence="2">Whole body</tissue>
    </source>
</reference>
<sequence>MTEKSGKKVDFLPNSLPNSAGNYWRLREEDNNQPLPAGLHNNSHQNKDQAGKKAVLLMHPNPNQKYFKRRDFLDKDKSNGGNFFRYRIREPLSPFRGLAMITFWVCFGLILFCLGGLVVTLVYVGMTSPTSTSTGDDNPHSYFNLRNSTSIILRVLFAKH</sequence>